<protein>
    <submittedName>
        <fullName evidence="2">Uncharacterized protein</fullName>
    </submittedName>
</protein>
<evidence type="ECO:0000313" key="3">
    <source>
        <dbReference type="Proteomes" id="UP000800235"/>
    </source>
</evidence>
<dbReference type="Proteomes" id="UP000800235">
    <property type="component" value="Unassembled WGS sequence"/>
</dbReference>
<proteinExistence type="predicted"/>
<feature type="chain" id="PRO_5040435453" evidence="1">
    <location>
        <begin position="27"/>
        <end position="550"/>
    </location>
</feature>
<accession>A0A9P4NWH5</accession>
<feature type="signal peptide" evidence="1">
    <location>
        <begin position="1"/>
        <end position="26"/>
    </location>
</feature>
<organism evidence="2 3">
    <name type="scientific">Tothia fuscella</name>
    <dbReference type="NCBI Taxonomy" id="1048955"/>
    <lineage>
        <taxon>Eukaryota</taxon>
        <taxon>Fungi</taxon>
        <taxon>Dikarya</taxon>
        <taxon>Ascomycota</taxon>
        <taxon>Pezizomycotina</taxon>
        <taxon>Dothideomycetes</taxon>
        <taxon>Pleosporomycetidae</taxon>
        <taxon>Venturiales</taxon>
        <taxon>Cylindrosympodiaceae</taxon>
        <taxon>Tothia</taxon>
    </lineage>
</organism>
<sequence>MSIKITFAASALFAVSMAMPAPTITAAPSIADAALLSPAASTSLSTISGKVYTIVDGGLILASTQVPDGGPGWTPFIQYCYGPDDKQSCKYLTKRGCHIGPNQQCFEKGHCISYWYCIQDQPTIADNLADKRAVNAPEHQTASTTISGKAYKLIDNGLVLASTEVPANPAFKPFIQYCFGPEDEHSCAYRHQVCGLGVNQQCFGDNHCINYWECVGPRTVGPWAKRAAAVTSSTVIQGTTHTMIDGGLVMTTSTPASNTASATPGGNYTRHAGGVYGSLPRIGYGHSLPATATVDVIYTRAANTVDVIYTRAAATSNVIYTRLHKGYGRMATPTTYPTSTACEGCISFEPPLPLRTTATTNDPEVTLGPIFSNSQPITFTSTGNPKKTTEYPDLLLSGELGPNNPIPTRTRPIVTSTTKSWYVTLDPIEKPTSTTKSWDVILDPIEKPTTTYNKVTIAATTLETIFVAPGPVIVTSIPAQVDRRGAISCKGAGLSEPCPAGSFCNGYTLLCDSIEPLIQYCFGPADEKCPGAQTCNSNHYCSTPGALRSI</sequence>
<evidence type="ECO:0000313" key="2">
    <source>
        <dbReference type="EMBL" id="KAF2432431.1"/>
    </source>
</evidence>
<reference evidence="2" key="1">
    <citation type="journal article" date="2020" name="Stud. Mycol.">
        <title>101 Dothideomycetes genomes: a test case for predicting lifestyles and emergence of pathogens.</title>
        <authorList>
            <person name="Haridas S."/>
            <person name="Albert R."/>
            <person name="Binder M."/>
            <person name="Bloem J."/>
            <person name="Labutti K."/>
            <person name="Salamov A."/>
            <person name="Andreopoulos B."/>
            <person name="Baker S."/>
            <person name="Barry K."/>
            <person name="Bills G."/>
            <person name="Bluhm B."/>
            <person name="Cannon C."/>
            <person name="Castanera R."/>
            <person name="Culley D."/>
            <person name="Daum C."/>
            <person name="Ezra D."/>
            <person name="Gonzalez J."/>
            <person name="Henrissat B."/>
            <person name="Kuo A."/>
            <person name="Liang C."/>
            <person name="Lipzen A."/>
            <person name="Lutzoni F."/>
            <person name="Magnuson J."/>
            <person name="Mondo S."/>
            <person name="Nolan M."/>
            <person name="Ohm R."/>
            <person name="Pangilinan J."/>
            <person name="Park H.-J."/>
            <person name="Ramirez L."/>
            <person name="Alfaro M."/>
            <person name="Sun H."/>
            <person name="Tritt A."/>
            <person name="Yoshinaga Y."/>
            <person name="Zwiers L.-H."/>
            <person name="Turgeon B."/>
            <person name="Goodwin S."/>
            <person name="Spatafora J."/>
            <person name="Crous P."/>
            <person name="Grigoriev I."/>
        </authorList>
    </citation>
    <scope>NUCLEOTIDE SEQUENCE</scope>
    <source>
        <strain evidence="2">CBS 130266</strain>
    </source>
</reference>
<dbReference type="EMBL" id="MU007026">
    <property type="protein sequence ID" value="KAF2432431.1"/>
    <property type="molecule type" value="Genomic_DNA"/>
</dbReference>
<gene>
    <name evidence="2" type="ORF">EJ08DRAFT_677642</name>
</gene>
<evidence type="ECO:0000256" key="1">
    <source>
        <dbReference type="SAM" id="SignalP"/>
    </source>
</evidence>
<keyword evidence="3" id="KW-1185">Reference proteome</keyword>
<keyword evidence="1" id="KW-0732">Signal</keyword>
<dbReference type="AlphaFoldDB" id="A0A9P4NWH5"/>
<comment type="caution">
    <text evidence="2">The sequence shown here is derived from an EMBL/GenBank/DDBJ whole genome shotgun (WGS) entry which is preliminary data.</text>
</comment>
<name>A0A9P4NWH5_9PEZI</name>